<dbReference type="PANTHER" id="PTHR38011:SF7">
    <property type="entry name" value="2,5-DIAMINO-6-RIBOSYLAMINO-4(3H)-PYRIMIDINONE 5'-PHOSPHATE REDUCTASE"/>
    <property type="match status" value="1"/>
</dbReference>
<dbReference type="SUPFAM" id="SSF53597">
    <property type="entry name" value="Dihydrofolate reductase-like"/>
    <property type="match status" value="1"/>
</dbReference>
<evidence type="ECO:0000313" key="14">
    <source>
        <dbReference type="EMBL" id="KAF2635389.1"/>
    </source>
</evidence>
<evidence type="ECO:0000256" key="2">
    <source>
        <dbReference type="ARBA" id="ARBA00005104"/>
    </source>
</evidence>
<sequence length="273" mass="29080">MPPRTTLTISPQTTALLTPYLPPKKTTLHHPPRPFTTLTYATSLDATIALAPATQTLLSGPESKALTHYLRSQHTAILIGCGTAIADDPSLNCRIEGVGGYGGEGLEGQPRPVVLDPWGRWDVSSESQVVKLAREGRGKAPWVVCMGDVGEERQNVLKDVGGKFLPLGDMVEGRGGAGVWSWKNILELLWNEGVESVMVEGGGSVINALLEPESVGCVDSVIVTVAPVWLGKGGVAVVPEERRDGEGKKIAVGRLRDVRWVPLGEDVVVCGRP</sequence>
<dbReference type="InterPro" id="IPR002734">
    <property type="entry name" value="RibDG_C"/>
</dbReference>
<evidence type="ECO:0000256" key="7">
    <source>
        <dbReference type="ARBA" id="ARBA00022857"/>
    </source>
</evidence>
<feature type="domain" description="Bacterial bifunctional deaminase-reductase C-terminal" evidence="13">
    <location>
        <begin position="34"/>
        <end position="269"/>
    </location>
</feature>
<gene>
    <name evidence="14" type="ORF">P280DRAFT_194585</name>
</gene>
<comment type="pathway">
    <text evidence="2">Cofactor biosynthesis; riboflavin biosynthesis.</text>
</comment>
<evidence type="ECO:0000256" key="3">
    <source>
        <dbReference type="ARBA" id="ARBA00009723"/>
    </source>
</evidence>
<keyword evidence="7" id="KW-0521">NADP</keyword>
<reference evidence="14" key="1">
    <citation type="journal article" date="2020" name="Stud. Mycol.">
        <title>101 Dothideomycetes genomes: a test case for predicting lifestyles and emergence of pathogens.</title>
        <authorList>
            <person name="Haridas S."/>
            <person name="Albert R."/>
            <person name="Binder M."/>
            <person name="Bloem J."/>
            <person name="Labutti K."/>
            <person name="Salamov A."/>
            <person name="Andreopoulos B."/>
            <person name="Baker S."/>
            <person name="Barry K."/>
            <person name="Bills G."/>
            <person name="Bluhm B."/>
            <person name="Cannon C."/>
            <person name="Castanera R."/>
            <person name="Culley D."/>
            <person name="Daum C."/>
            <person name="Ezra D."/>
            <person name="Gonzalez J."/>
            <person name="Henrissat B."/>
            <person name="Kuo A."/>
            <person name="Liang C."/>
            <person name="Lipzen A."/>
            <person name="Lutzoni F."/>
            <person name="Magnuson J."/>
            <person name="Mondo S."/>
            <person name="Nolan M."/>
            <person name="Ohm R."/>
            <person name="Pangilinan J."/>
            <person name="Park H.-J."/>
            <person name="Ramirez L."/>
            <person name="Alfaro M."/>
            <person name="Sun H."/>
            <person name="Tritt A."/>
            <person name="Yoshinaga Y."/>
            <person name="Zwiers L.-H."/>
            <person name="Turgeon B."/>
            <person name="Goodwin S."/>
            <person name="Spatafora J."/>
            <person name="Crous P."/>
            <person name="Grigoriev I."/>
        </authorList>
    </citation>
    <scope>NUCLEOTIDE SEQUENCE</scope>
    <source>
        <strain evidence="14">CBS 473.64</strain>
    </source>
</reference>
<accession>A0A6A6RIM6</accession>
<proteinExistence type="inferred from homology"/>
<dbReference type="InterPro" id="IPR024072">
    <property type="entry name" value="DHFR-like_dom_sf"/>
</dbReference>
<dbReference type="OrthoDB" id="5432at2759"/>
<comment type="catalytic activity">
    <reaction evidence="12">
        <text>2,5-diamino-6-(1-D-ribitylamino)pyrimidin-4(3H)-one 5'-phosphate + NADP(+) = 2,5-diamino-6-(1-D-ribosylamino)pyrimidin-4(3H)-one 5'-phosphate + NADPH + H(+)</text>
        <dbReference type="Rhea" id="RHEA:27278"/>
        <dbReference type="ChEBI" id="CHEBI:15378"/>
        <dbReference type="ChEBI" id="CHEBI:57783"/>
        <dbReference type="ChEBI" id="CHEBI:58349"/>
        <dbReference type="ChEBI" id="CHEBI:58890"/>
        <dbReference type="ChEBI" id="CHEBI:59545"/>
        <dbReference type="EC" id="1.1.1.302"/>
    </reaction>
</comment>
<dbReference type="GO" id="GO:0008703">
    <property type="term" value="F:5-amino-6-(5-phosphoribosylamino)uracil reductase activity"/>
    <property type="evidence" value="ECO:0007669"/>
    <property type="project" value="InterPro"/>
</dbReference>
<evidence type="ECO:0000256" key="1">
    <source>
        <dbReference type="ARBA" id="ARBA00003555"/>
    </source>
</evidence>
<name>A0A6A6RIM6_9PLEO</name>
<evidence type="ECO:0000256" key="6">
    <source>
        <dbReference type="ARBA" id="ARBA00022619"/>
    </source>
</evidence>
<evidence type="ECO:0000256" key="10">
    <source>
        <dbReference type="ARBA" id="ARBA00031630"/>
    </source>
</evidence>
<dbReference type="Gene3D" id="3.40.430.10">
    <property type="entry name" value="Dihydrofolate Reductase, subunit A"/>
    <property type="match status" value="1"/>
</dbReference>
<dbReference type="EMBL" id="MU006807">
    <property type="protein sequence ID" value="KAF2635389.1"/>
    <property type="molecule type" value="Genomic_DNA"/>
</dbReference>
<keyword evidence="6" id="KW-0686">Riboflavin biosynthesis</keyword>
<evidence type="ECO:0000256" key="9">
    <source>
        <dbReference type="ARBA" id="ARBA00030073"/>
    </source>
</evidence>
<keyword evidence="15" id="KW-1185">Reference proteome</keyword>
<dbReference type="PANTHER" id="PTHR38011">
    <property type="entry name" value="DIHYDROFOLATE REDUCTASE FAMILY PROTEIN (AFU_ORTHOLOGUE AFUA_8G06820)"/>
    <property type="match status" value="1"/>
</dbReference>
<keyword evidence="8" id="KW-0560">Oxidoreductase</keyword>
<evidence type="ECO:0000256" key="11">
    <source>
        <dbReference type="ARBA" id="ARBA00047550"/>
    </source>
</evidence>
<evidence type="ECO:0000313" key="15">
    <source>
        <dbReference type="Proteomes" id="UP000799753"/>
    </source>
</evidence>
<evidence type="ECO:0000256" key="5">
    <source>
        <dbReference type="ARBA" id="ARBA00015035"/>
    </source>
</evidence>
<evidence type="ECO:0000256" key="4">
    <source>
        <dbReference type="ARBA" id="ARBA00012851"/>
    </source>
</evidence>
<comment type="function">
    <text evidence="1">Catalyzes an early step in riboflavin biosynthesis, the NADPH-dependent reduction of the ribose side chain of 2,5-diamino-6-ribosylamino-4(3H)-pyrimidinone 5'-phosphate, yielding 2,5-diamino-6-ribitylamino-4(3H)-pyrimidinone 5'-phosphate.</text>
</comment>
<dbReference type="InterPro" id="IPR050765">
    <property type="entry name" value="Riboflavin_Biosynth_HTPR"/>
</dbReference>
<dbReference type="AlphaFoldDB" id="A0A6A6RIM6"/>
<dbReference type="Pfam" id="PF01872">
    <property type="entry name" value="RibD_C"/>
    <property type="match status" value="1"/>
</dbReference>
<dbReference type="GO" id="GO:0009231">
    <property type="term" value="P:riboflavin biosynthetic process"/>
    <property type="evidence" value="ECO:0007669"/>
    <property type="project" value="UniProtKB-KW"/>
</dbReference>
<evidence type="ECO:0000259" key="13">
    <source>
        <dbReference type="Pfam" id="PF01872"/>
    </source>
</evidence>
<organism evidence="14 15">
    <name type="scientific">Massarina eburnea CBS 473.64</name>
    <dbReference type="NCBI Taxonomy" id="1395130"/>
    <lineage>
        <taxon>Eukaryota</taxon>
        <taxon>Fungi</taxon>
        <taxon>Dikarya</taxon>
        <taxon>Ascomycota</taxon>
        <taxon>Pezizomycotina</taxon>
        <taxon>Dothideomycetes</taxon>
        <taxon>Pleosporomycetidae</taxon>
        <taxon>Pleosporales</taxon>
        <taxon>Massarineae</taxon>
        <taxon>Massarinaceae</taxon>
        <taxon>Massarina</taxon>
    </lineage>
</organism>
<comment type="similarity">
    <text evidence="3">Belongs to the HTP reductase family.</text>
</comment>
<dbReference type="EC" id="1.1.1.302" evidence="4"/>
<evidence type="ECO:0000256" key="8">
    <source>
        <dbReference type="ARBA" id="ARBA00023002"/>
    </source>
</evidence>
<dbReference type="Proteomes" id="UP000799753">
    <property type="component" value="Unassembled WGS sequence"/>
</dbReference>
<protein>
    <recommendedName>
        <fullName evidence="5">2,5-diamino-6-ribosylamino-4(3H)-pyrimidinone 5'-phosphate reductase</fullName>
        <ecNumber evidence="4">1.1.1.302</ecNumber>
    </recommendedName>
    <alternativeName>
        <fullName evidence="10">2,5-diamino-6-(5-phospho-D-ribosylamino)pyrimidin-4(3H)-one reductase</fullName>
    </alternativeName>
    <alternativeName>
        <fullName evidence="9">2,5-diamino-6-ribitylamino-4(3H)-pyrimidinone 5'-phosphate synthase</fullName>
    </alternativeName>
</protein>
<comment type="catalytic activity">
    <reaction evidence="11">
        <text>2,5-diamino-6-(1-D-ribitylamino)pyrimidin-4(3H)-one 5'-phosphate + NAD(+) = 2,5-diamino-6-(1-D-ribosylamino)pyrimidin-4(3H)-one 5'-phosphate + NADH + H(+)</text>
        <dbReference type="Rhea" id="RHEA:27274"/>
        <dbReference type="ChEBI" id="CHEBI:15378"/>
        <dbReference type="ChEBI" id="CHEBI:57540"/>
        <dbReference type="ChEBI" id="CHEBI:57945"/>
        <dbReference type="ChEBI" id="CHEBI:58890"/>
        <dbReference type="ChEBI" id="CHEBI:59545"/>
        <dbReference type="EC" id="1.1.1.302"/>
    </reaction>
</comment>
<evidence type="ECO:0000256" key="12">
    <source>
        <dbReference type="ARBA" id="ARBA00049020"/>
    </source>
</evidence>